<organism evidence="1 2">
    <name type="scientific">Protopolystoma xenopodis</name>
    <dbReference type="NCBI Taxonomy" id="117903"/>
    <lineage>
        <taxon>Eukaryota</taxon>
        <taxon>Metazoa</taxon>
        <taxon>Spiralia</taxon>
        <taxon>Lophotrochozoa</taxon>
        <taxon>Platyhelminthes</taxon>
        <taxon>Monogenea</taxon>
        <taxon>Polyopisthocotylea</taxon>
        <taxon>Polystomatidea</taxon>
        <taxon>Polystomatidae</taxon>
        <taxon>Protopolystoma</taxon>
    </lineage>
</organism>
<dbReference type="AlphaFoldDB" id="A0A3S5FFU5"/>
<evidence type="ECO:0000313" key="1">
    <source>
        <dbReference type="EMBL" id="VEL34009.1"/>
    </source>
</evidence>
<dbReference type="EMBL" id="CAAALY010246824">
    <property type="protein sequence ID" value="VEL34009.1"/>
    <property type="molecule type" value="Genomic_DNA"/>
</dbReference>
<evidence type="ECO:0000313" key="2">
    <source>
        <dbReference type="Proteomes" id="UP000784294"/>
    </source>
</evidence>
<accession>A0A3S5FFU5</accession>
<protein>
    <submittedName>
        <fullName evidence="1">Uncharacterized protein</fullName>
    </submittedName>
</protein>
<comment type="caution">
    <text evidence="1">The sequence shown here is derived from an EMBL/GenBank/DDBJ whole genome shotgun (WGS) entry which is preliminary data.</text>
</comment>
<gene>
    <name evidence="1" type="ORF">PXEA_LOCUS27449</name>
</gene>
<name>A0A3S5FFU5_9PLAT</name>
<keyword evidence="2" id="KW-1185">Reference proteome</keyword>
<reference evidence="1" key="1">
    <citation type="submission" date="2018-11" db="EMBL/GenBank/DDBJ databases">
        <authorList>
            <consortium name="Pathogen Informatics"/>
        </authorList>
    </citation>
    <scope>NUCLEOTIDE SEQUENCE</scope>
</reference>
<dbReference type="Proteomes" id="UP000784294">
    <property type="component" value="Unassembled WGS sequence"/>
</dbReference>
<sequence length="98" mass="11060">MGQKLGARIQPKFFCGLAWADKTSAACVLWESSLDLLSPVLVSDFIDFYTRANVRRWHGNNEQRKRRLRGAPGRLNTASCVYRLRGSSSSLVVETKWG</sequence>
<proteinExistence type="predicted"/>